<accession>A0A1I1UHE0</accession>
<gene>
    <name evidence="2" type="ORF">SAMN05216238_103218</name>
</gene>
<proteinExistence type="predicted"/>
<dbReference type="InterPro" id="IPR025616">
    <property type="entry name" value="YpjP"/>
</dbReference>
<dbReference type="Proteomes" id="UP000199474">
    <property type="component" value="Unassembled WGS sequence"/>
</dbReference>
<evidence type="ECO:0000313" key="2">
    <source>
        <dbReference type="EMBL" id="SFD70292.1"/>
    </source>
</evidence>
<dbReference type="OrthoDB" id="2435352at2"/>
<protein>
    <submittedName>
        <fullName evidence="2">YpjP-like protein</fullName>
    </submittedName>
</protein>
<feature type="compositionally biased region" description="Basic and acidic residues" evidence="1">
    <location>
        <begin position="42"/>
        <end position="54"/>
    </location>
</feature>
<sequence length="203" mass="23555">MKLWMRKLAVALVAVVTLGIYIPEIDIEADAEQSNETAEADQPDKTGTHKREPIPELNDETEEVITEHLEDDPMVALHTKAVEQTMVKMGPRIAPKVEDDFQTVILPRIEDAIQMITKDIAEDDFQYLTITEQPSDGVGERIFNIYDERSGTEIARFDVRRENRPLEGYWFNFHYHIKNDGFENHHDIGEIYWDKNTPPKWMS</sequence>
<organism evidence="2 3">
    <name type="scientific">Lentibacillus persicus</name>
    <dbReference type="NCBI Taxonomy" id="640948"/>
    <lineage>
        <taxon>Bacteria</taxon>
        <taxon>Bacillati</taxon>
        <taxon>Bacillota</taxon>
        <taxon>Bacilli</taxon>
        <taxon>Bacillales</taxon>
        <taxon>Bacillaceae</taxon>
        <taxon>Lentibacillus</taxon>
    </lineage>
</organism>
<feature type="region of interest" description="Disordered" evidence="1">
    <location>
        <begin position="32"/>
        <end position="58"/>
    </location>
</feature>
<dbReference type="AlphaFoldDB" id="A0A1I1UHE0"/>
<keyword evidence="3" id="KW-1185">Reference proteome</keyword>
<dbReference type="EMBL" id="FOMR01000003">
    <property type="protein sequence ID" value="SFD70292.1"/>
    <property type="molecule type" value="Genomic_DNA"/>
</dbReference>
<dbReference type="RefSeq" id="WP_090082774.1">
    <property type="nucleotide sequence ID" value="NZ_FOMR01000003.1"/>
</dbReference>
<dbReference type="Pfam" id="PF14005">
    <property type="entry name" value="YpjP"/>
    <property type="match status" value="1"/>
</dbReference>
<feature type="compositionally biased region" description="Acidic residues" evidence="1">
    <location>
        <begin position="32"/>
        <end position="41"/>
    </location>
</feature>
<name>A0A1I1UHE0_9BACI</name>
<reference evidence="3" key="1">
    <citation type="submission" date="2016-10" db="EMBL/GenBank/DDBJ databases">
        <authorList>
            <person name="Varghese N."/>
            <person name="Submissions S."/>
        </authorList>
    </citation>
    <scope>NUCLEOTIDE SEQUENCE [LARGE SCALE GENOMIC DNA]</scope>
    <source>
        <strain evidence="3">DSM 22530</strain>
    </source>
</reference>
<dbReference type="STRING" id="640948.SAMN05216238_103218"/>
<evidence type="ECO:0000256" key="1">
    <source>
        <dbReference type="SAM" id="MobiDB-lite"/>
    </source>
</evidence>
<evidence type="ECO:0000313" key="3">
    <source>
        <dbReference type="Proteomes" id="UP000199474"/>
    </source>
</evidence>